<dbReference type="Proteomes" id="UP001152607">
    <property type="component" value="Unassembled WGS sequence"/>
</dbReference>
<organism evidence="2 3">
    <name type="scientific">Periconia digitata</name>
    <dbReference type="NCBI Taxonomy" id="1303443"/>
    <lineage>
        <taxon>Eukaryota</taxon>
        <taxon>Fungi</taxon>
        <taxon>Dikarya</taxon>
        <taxon>Ascomycota</taxon>
        <taxon>Pezizomycotina</taxon>
        <taxon>Dothideomycetes</taxon>
        <taxon>Pleosporomycetidae</taxon>
        <taxon>Pleosporales</taxon>
        <taxon>Massarineae</taxon>
        <taxon>Periconiaceae</taxon>
        <taxon>Periconia</taxon>
    </lineage>
</organism>
<evidence type="ECO:0000313" key="2">
    <source>
        <dbReference type="EMBL" id="CAI6331831.1"/>
    </source>
</evidence>
<feature type="compositionally biased region" description="Polar residues" evidence="1">
    <location>
        <begin position="58"/>
        <end position="68"/>
    </location>
</feature>
<dbReference type="EMBL" id="CAOQHR010000003">
    <property type="protein sequence ID" value="CAI6331831.1"/>
    <property type="molecule type" value="Genomic_DNA"/>
</dbReference>
<feature type="region of interest" description="Disordered" evidence="1">
    <location>
        <begin position="80"/>
        <end position="113"/>
    </location>
</feature>
<keyword evidence="3" id="KW-1185">Reference proteome</keyword>
<evidence type="ECO:0000256" key="1">
    <source>
        <dbReference type="SAM" id="MobiDB-lite"/>
    </source>
</evidence>
<dbReference type="AlphaFoldDB" id="A0A9W4UBA1"/>
<comment type="caution">
    <text evidence="2">The sequence shown here is derived from an EMBL/GenBank/DDBJ whole genome shotgun (WGS) entry which is preliminary data.</text>
</comment>
<feature type="compositionally biased region" description="Polar residues" evidence="1">
    <location>
        <begin position="81"/>
        <end position="113"/>
    </location>
</feature>
<reference evidence="2" key="1">
    <citation type="submission" date="2023-01" db="EMBL/GenBank/DDBJ databases">
        <authorList>
            <person name="Van Ghelder C."/>
            <person name="Rancurel C."/>
        </authorList>
    </citation>
    <scope>NUCLEOTIDE SEQUENCE</scope>
    <source>
        <strain evidence="2">CNCM I-4278</strain>
    </source>
</reference>
<gene>
    <name evidence="2" type="ORF">PDIGIT_LOCUS4860</name>
</gene>
<sequence>MNSTVVPAFYKWNVDDLFLELESITVSSLSDRRKLYIHGVESIKHPSQRGVAGYMGSTPPNNLSSFRSPTSCLQSLALGKTTRQPRLSVSSSNIPAFRSASSASVAQITNVVR</sequence>
<accession>A0A9W4UBA1</accession>
<protein>
    <submittedName>
        <fullName evidence="2">Uncharacterized protein</fullName>
    </submittedName>
</protein>
<evidence type="ECO:0000313" key="3">
    <source>
        <dbReference type="Proteomes" id="UP001152607"/>
    </source>
</evidence>
<feature type="region of interest" description="Disordered" evidence="1">
    <location>
        <begin position="48"/>
        <end position="68"/>
    </location>
</feature>
<name>A0A9W4UBA1_9PLEO</name>
<proteinExistence type="predicted"/>